<evidence type="ECO:0000256" key="2">
    <source>
        <dbReference type="ARBA" id="ARBA00010992"/>
    </source>
</evidence>
<reference evidence="12 13" key="1">
    <citation type="submission" date="2017-01" db="EMBL/GenBank/DDBJ databases">
        <title>A new Hymenobacter.</title>
        <authorList>
            <person name="Liang Y."/>
            <person name="Feng F."/>
        </authorList>
    </citation>
    <scope>NUCLEOTIDE SEQUENCE [LARGE SCALE GENOMIC DNA]</scope>
    <source>
        <strain evidence="12">MIMBbqt21</strain>
    </source>
</reference>
<dbReference type="FunFam" id="1.20.1250.20:FF:000122">
    <property type="entry name" value="D-xylose transporter XylE"/>
    <property type="match status" value="1"/>
</dbReference>
<dbReference type="InterPro" id="IPR036259">
    <property type="entry name" value="MFS_trans_sf"/>
</dbReference>
<feature type="transmembrane region" description="Helical" evidence="10">
    <location>
        <begin position="421"/>
        <end position="438"/>
    </location>
</feature>
<dbReference type="Pfam" id="PF00083">
    <property type="entry name" value="Sugar_tr"/>
    <property type="match status" value="1"/>
</dbReference>
<dbReference type="GO" id="GO:0022857">
    <property type="term" value="F:transmembrane transporter activity"/>
    <property type="evidence" value="ECO:0007669"/>
    <property type="project" value="InterPro"/>
</dbReference>
<comment type="caution">
    <text evidence="12">The sequence shown here is derived from an EMBL/GenBank/DDBJ whole genome shotgun (WGS) entry which is preliminary data.</text>
</comment>
<feature type="transmembrane region" description="Helical" evidence="10">
    <location>
        <begin position="355"/>
        <end position="379"/>
    </location>
</feature>
<keyword evidence="7 10" id="KW-1133">Transmembrane helix</keyword>
<dbReference type="RefSeq" id="WP_086595785.1">
    <property type="nucleotide sequence ID" value="NZ_MTSE01000012.1"/>
</dbReference>
<evidence type="ECO:0000256" key="1">
    <source>
        <dbReference type="ARBA" id="ARBA00004651"/>
    </source>
</evidence>
<comment type="subcellular location">
    <subcellularLocation>
        <location evidence="1">Cell membrane</location>
        <topology evidence="1">Multi-pass membrane protein</topology>
    </subcellularLocation>
</comment>
<evidence type="ECO:0000256" key="6">
    <source>
        <dbReference type="ARBA" id="ARBA00022692"/>
    </source>
</evidence>
<keyword evidence="3 9" id="KW-0813">Transport</keyword>
<gene>
    <name evidence="12" type="ORF">BXP70_19495</name>
</gene>
<dbReference type="PANTHER" id="PTHR48020">
    <property type="entry name" value="PROTON MYO-INOSITOL COTRANSPORTER"/>
    <property type="match status" value="1"/>
</dbReference>
<dbReference type="EMBL" id="MTSE01000012">
    <property type="protein sequence ID" value="OUJ72174.1"/>
    <property type="molecule type" value="Genomic_DNA"/>
</dbReference>
<feature type="transmembrane region" description="Helical" evidence="10">
    <location>
        <begin position="181"/>
        <end position="203"/>
    </location>
</feature>
<proteinExistence type="inferred from homology"/>
<feature type="transmembrane region" description="Helical" evidence="10">
    <location>
        <begin position="391"/>
        <end position="415"/>
    </location>
</feature>
<dbReference type="PROSITE" id="PS50850">
    <property type="entry name" value="MFS"/>
    <property type="match status" value="1"/>
</dbReference>
<accession>A0A243W9Z4</accession>
<evidence type="ECO:0000256" key="9">
    <source>
        <dbReference type="RuleBase" id="RU003346"/>
    </source>
</evidence>
<sequence>MAVSFSSAAAPTPVGAGAAFNTTYIVGIAFISALGGYLFGFDFAVISGALPFLRPAFGLTAWWEGFLTGSLALGCMAGCLVAGRLADRYGRRPGLMLAAALFAGSSLGMAFAPGLGLFVGMRFVAGIGVGMASMLSPLYIAEVSPADVRGRNVAINQLTIVLGILVTNLVNYALADNGPEAWRWMFGLGAVPAGLFLLGVLWLPESPRWLATVGQLERARAVLGKLGNAPFVEATLHDLAASRHTGPASTLREVFARRVRPAVVVGVGLAVFQQLCGINVVFNYTSTIFASVGADLNRQLLETVGIGLVNLLFTLVAMALVDRLGRRPLMLFGSLGLAVLYLVLAALLQRHAAPGLVSVFVLLAIGTYGLSLAPVTWVLISEIFPNQIRGVAASVATVALWGAYFVLVFTFPILAEAIGTYGPFYLYAGICLVGFFFVRARVKETKGQTLEQLEQQYTQA</sequence>
<evidence type="ECO:0000259" key="11">
    <source>
        <dbReference type="PROSITE" id="PS50850"/>
    </source>
</evidence>
<dbReference type="NCBIfam" id="TIGR00879">
    <property type="entry name" value="SP"/>
    <property type="match status" value="1"/>
</dbReference>
<keyword evidence="5" id="KW-0762">Sugar transport</keyword>
<evidence type="ECO:0000256" key="7">
    <source>
        <dbReference type="ARBA" id="ARBA00022989"/>
    </source>
</evidence>
<dbReference type="InterPro" id="IPR005828">
    <property type="entry name" value="MFS_sugar_transport-like"/>
</dbReference>
<protein>
    <submittedName>
        <fullName evidence="12">MFS transporter</fullName>
    </submittedName>
</protein>
<feature type="transmembrane region" description="Helical" evidence="10">
    <location>
        <begin position="62"/>
        <end position="83"/>
    </location>
</feature>
<dbReference type="OrthoDB" id="9783823at2"/>
<dbReference type="PROSITE" id="PS00217">
    <property type="entry name" value="SUGAR_TRANSPORT_2"/>
    <property type="match status" value="1"/>
</dbReference>
<dbReference type="PANTHER" id="PTHR48020:SF12">
    <property type="entry name" value="PROTON MYO-INOSITOL COTRANSPORTER"/>
    <property type="match status" value="1"/>
</dbReference>
<feature type="transmembrane region" description="Helical" evidence="10">
    <location>
        <begin position="123"/>
        <end position="141"/>
    </location>
</feature>
<comment type="similarity">
    <text evidence="2 9">Belongs to the major facilitator superfamily. Sugar transporter (TC 2.A.1.1) family.</text>
</comment>
<dbReference type="InterPro" id="IPR005829">
    <property type="entry name" value="Sugar_transporter_CS"/>
</dbReference>
<feature type="transmembrane region" description="Helical" evidence="10">
    <location>
        <begin position="95"/>
        <end position="117"/>
    </location>
</feature>
<dbReference type="PRINTS" id="PR00171">
    <property type="entry name" value="SUGRTRNSPORT"/>
</dbReference>
<feature type="transmembrane region" description="Helical" evidence="10">
    <location>
        <begin position="262"/>
        <end position="284"/>
    </location>
</feature>
<dbReference type="Proteomes" id="UP000194873">
    <property type="component" value="Unassembled WGS sequence"/>
</dbReference>
<organism evidence="12 13">
    <name type="scientific">Hymenobacter crusticola</name>
    <dbReference type="NCBI Taxonomy" id="1770526"/>
    <lineage>
        <taxon>Bacteria</taxon>
        <taxon>Pseudomonadati</taxon>
        <taxon>Bacteroidota</taxon>
        <taxon>Cytophagia</taxon>
        <taxon>Cytophagales</taxon>
        <taxon>Hymenobacteraceae</taxon>
        <taxon>Hymenobacter</taxon>
    </lineage>
</organism>
<feature type="transmembrane region" description="Helical" evidence="10">
    <location>
        <begin position="328"/>
        <end position="349"/>
    </location>
</feature>
<dbReference type="InterPro" id="IPR003663">
    <property type="entry name" value="Sugar/inositol_transpt"/>
</dbReference>
<dbReference type="SUPFAM" id="SSF103473">
    <property type="entry name" value="MFS general substrate transporter"/>
    <property type="match status" value="1"/>
</dbReference>
<feature type="transmembrane region" description="Helical" evidence="10">
    <location>
        <begin position="153"/>
        <end position="175"/>
    </location>
</feature>
<evidence type="ECO:0000313" key="13">
    <source>
        <dbReference type="Proteomes" id="UP000194873"/>
    </source>
</evidence>
<evidence type="ECO:0000256" key="8">
    <source>
        <dbReference type="ARBA" id="ARBA00023136"/>
    </source>
</evidence>
<dbReference type="InterPro" id="IPR050814">
    <property type="entry name" value="Myo-inositol_Transporter"/>
</dbReference>
<feature type="transmembrane region" description="Helical" evidence="10">
    <location>
        <begin position="24"/>
        <end position="50"/>
    </location>
</feature>
<evidence type="ECO:0000313" key="12">
    <source>
        <dbReference type="EMBL" id="OUJ72174.1"/>
    </source>
</evidence>
<dbReference type="GO" id="GO:0005886">
    <property type="term" value="C:plasma membrane"/>
    <property type="evidence" value="ECO:0007669"/>
    <property type="project" value="UniProtKB-SubCell"/>
</dbReference>
<dbReference type="AlphaFoldDB" id="A0A243W9Z4"/>
<feature type="domain" description="Major facilitator superfamily (MFS) profile" evidence="11">
    <location>
        <begin position="28"/>
        <end position="446"/>
    </location>
</feature>
<evidence type="ECO:0000256" key="10">
    <source>
        <dbReference type="SAM" id="Phobius"/>
    </source>
</evidence>
<evidence type="ECO:0000256" key="3">
    <source>
        <dbReference type="ARBA" id="ARBA00022448"/>
    </source>
</evidence>
<dbReference type="InterPro" id="IPR020846">
    <property type="entry name" value="MFS_dom"/>
</dbReference>
<keyword evidence="4" id="KW-1003">Cell membrane</keyword>
<keyword evidence="6 10" id="KW-0812">Transmembrane</keyword>
<feature type="transmembrane region" description="Helical" evidence="10">
    <location>
        <begin position="304"/>
        <end position="321"/>
    </location>
</feature>
<dbReference type="PROSITE" id="PS00216">
    <property type="entry name" value="SUGAR_TRANSPORT_1"/>
    <property type="match status" value="2"/>
</dbReference>
<evidence type="ECO:0000256" key="4">
    <source>
        <dbReference type="ARBA" id="ARBA00022475"/>
    </source>
</evidence>
<name>A0A243W9Z4_9BACT</name>
<dbReference type="Gene3D" id="1.20.1250.20">
    <property type="entry name" value="MFS general substrate transporter like domains"/>
    <property type="match status" value="2"/>
</dbReference>
<evidence type="ECO:0000256" key="5">
    <source>
        <dbReference type="ARBA" id="ARBA00022597"/>
    </source>
</evidence>
<keyword evidence="8 10" id="KW-0472">Membrane</keyword>
<keyword evidence="13" id="KW-1185">Reference proteome</keyword>